<evidence type="ECO:0000256" key="1">
    <source>
        <dbReference type="SAM" id="MobiDB-lite"/>
    </source>
</evidence>
<dbReference type="RefSeq" id="XP_033421502.1">
    <property type="nucleotide sequence ID" value="XM_033575647.1"/>
</dbReference>
<comment type="caution">
    <text evidence="4">The sequence shown here is derived from an EMBL/GenBank/DDBJ whole genome shotgun (WGS) entry which is preliminary data.</text>
</comment>
<reference evidence="4 5" key="1">
    <citation type="submission" date="2019-03" db="EMBL/GenBank/DDBJ databases">
        <title>The genome sequence of a newly discovered highly antifungal drug resistant Aspergillus species, Aspergillus tanneri NIH 1004.</title>
        <authorList>
            <person name="Mounaud S."/>
            <person name="Singh I."/>
            <person name="Joardar V."/>
            <person name="Pakala S."/>
            <person name="Pakala S."/>
            <person name="Venepally P."/>
            <person name="Hoover J."/>
            <person name="Nierman W."/>
            <person name="Chung J."/>
            <person name="Losada L."/>
        </authorList>
    </citation>
    <scope>NUCLEOTIDE SEQUENCE [LARGE SCALE GENOMIC DNA]</scope>
    <source>
        <strain evidence="4 5">NIH1004</strain>
    </source>
</reference>
<accession>A0A4S3J9J3</accession>
<evidence type="ECO:0000313" key="6">
    <source>
        <dbReference type="Proteomes" id="UP000324241"/>
    </source>
</evidence>
<keyword evidence="2" id="KW-0472">Membrane</keyword>
<evidence type="ECO:0000313" key="4">
    <source>
        <dbReference type="EMBL" id="THC91565.1"/>
    </source>
</evidence>
<feature type="region of interest" description="Disordered" evidence="1">
    <location>
        <begin position="37"/>
        <end position="77"/>
    </location>
</feature>
<evidence type="ECO:0000313" key="3">
    <source>
        <dbReference type="EMBL" id="KAA8642140.1"/>
    </source>
</evidence>
<gene>
    <name evidence="3" type="ORF">ATNIH1004_011081</name>
    <name evidence="4" type="ORF">EYZ11_008960</name>
</gene>
<dbReference type="AlphaFoldDB" id="A0A4S3J9J3"/>
<name>A0A4S3J9J3_9EURO</name>
<keyword evidence="2" id="KW-1133">Transmembrane helix</keyword>
<protein>
    <submittedName>
        <fullName evidence="4">Uncharacterized protein</fullName>
    </submittedName>
</protein>
<proteinExistence type="predicted"/>
<sequence length="120" mass="13197">MRGFGAFPAPRLLSMSLYPGVLRLSALPSRSRPFASLPAPARASCRPHRLRQPLVVPNLRPYSSSPPRPPSSNTSHYDRSQFKVLPIIAIIGLGTGSYVFLVKSRTGVRKPQPESKSFDQ</sequence>
<evidence type="ECO:0000256" key="2">
    <source>
        <dbReference type="SAM" id="Phobius"/>
    </source>
</evidence>
<keyword evidence="2" id="KW-0812">Transmembrane</keyword>
<dbReference type="VEuPathDB" id="FungiDB:EYZ11_008960"/>
<dbReference type="EMBL" id="QUQM01000008">
    <property type="protein sequence ID" value="KAA8642140.1"/>
    <property type="molecule type" value="Genomic_DNA"/>
</dbReference>
<dbReference type="GeneID" id="54333782"/>
<dbReference type="Proteomes" id="UP000308092">
    <property type="component" value="Unassembled WGS sequence"/>
</dbReference>
<keyword evidence="5" id="KW-1185">Reference proteome</keyword>
<reference evidence="3 6" key="2">
    <citation type="submission" date="2019-08" db="EMBL/GenBank/DDBJ databases">
        <title>The genome sequence of a newly discovered highly antifungal drug resistant Aspergillus species, Aspergillus tanneri NIH 1004.</title>
        <authorList>
            <person name="Mounaud S."/>
            <person name="Singh I."/>
            <person name="Joardar V."/>
            <person name="Pakala S."/>
            <person name="Pakala S."/>
            <person name="Venepally P."/>
            <person name="Chung J.K."/>
            <person name="Losada L."/>
            <person name="Nierman W.C."/>
        </authorList>
    </citation>
    <scope>NUCLEOTIDE SEQUENCE [LARGE SCALE GENOMIC DNA]</scope>
    <source>
        <strain evidence="3 6">NIH1004</strain>
    </source>
</reference>
<dbReference type="OrthoDB" id="5090196at2759"/>
<evidence type="ECO:0000313" key="5">
    <source>
        <dbReference type="Proteomes" id="UP000308092"/>
    </source>
</evidence>
<feature type="transmembrane region" description="Helical" evidence="2">
    <location>
        <begin position="84"/>
        <end position="102"/>
    </location>
</feature>
<organism evidence="4 5">
    <name type="scientific">Aspergillus tanneri</name>
    <dbReference type="NCBI Taxonomy" id="1220188"/>
    <lineage>
        <taxon>Eukaryota</taxon>
        <taxon>Fungi</taxon>
        <taxon>Dikarya</taxon>
        <taxon>Ascomycota</taxon>
        <taxon>Pezizomycotina</taxon>
        <taxon>Eurotiomycetes</taxon>
        <taxon>Eurotiomycetidae</taxon>
        <taxon>Eurotiales</taxon>
        <taxon>Aspergillaceae</taxon>
        <taxon>Aspergillus</taxon>
        <taxon>Aspergillus subgen. Circumdati</taxon>
    </lineage>
</organism>
<dbReference type="Proteomes" id="UP000324241">
    <property type="component" value="Unassembled WGS sequence"/>
</dbReference>
<dbReference type="EMBL" id="SOSA01000403">
    <property type="protein sequence ID" value="THC91565.1"/>
    <property type="molecule type" value="Genomic_DNA"/>
</dbReference>